<evidence type="ECO:0008006" key="9">
    <source>
        <dbReference type="Google" id="ProtNLM"/>
    </source>
</evidence>
<dbReference type="Proteomes" id="UP001583193">
    <property type="component" value="Unassembled WGS sequence"/>
</dbReference>
<feature type="domain" description="AMP-binding enzyme C-terminal" evidence="6">
    <location>
        <begin position="498"/>
        <end position="567"/>
    </location>
</feature>
<sequence>MPIGTTAAALAGGTALAAYLNAKFHIKKDLSSIVRVRQAQKAHDNAAANGLLDVWFIFDEVVKKYPTATCIWSREGVYTFQEVHALASKWGHYFLSLGVKPGDLVAFYLQNSPEFLIVWLGLLSIGTAPAAINYNLSGDALVHCLKISGASILLVDEDEQCRKNIEASSGILEQELNLKLITLDSSFKTHIQTFPDRPADEQYRTNFPIMAPSILLYTSGTTGMPKGCAFTMSRLYLTVFARGAQFNETPGLGGDRWFNSMPMYHGTAAIAMIVVLLSGIGVAVGRKFSVRNFWNDIRDSESTAFVYVGETARYLLAAPPTPQDRQHKVRFMYGNGLRPEVWEKFQERFGIAEVAEFFSSTEGIFQLLNYSRGPFLTGCVGHHGLIYRALLHNYYIPVAIDPATGDVLRDPKTGFAIRNPYEKGGEIIVAIPDAAAFQGYWQNPDATEKKFLRDVFRKGDLYYRSGDALRRDSDGRWYFLDRLGDTFRWKSENVSTAEVSQVIGEFPGVVEANVYGVLVPHHEGRAGCAAIQLSSEVKGNFNFQALANHARSKLPRYAVPVFIRVVQNPSHIHNNKQNKGPLREEGVDPAKIGSRVSDGKTDRLFWLVPGKEGYVEFGKEHWDGLVSATVKL</sequence>
<protein>
    <recommendedName>
        <fullName evidence="9">AMP-dependent synthetase/ligase domain-containing protein</fullName>
    </recommendedName>
</protein>
<gene>
    <name evidence="7" type="ORF">Plec18167_000766</name>
</gene>
<proteinExistence type="inferred from homology"/>
<keyword evidence="8" id="KW-1185">Reference proteome</keyword>
<dbReference type="SUPFAM" id="SSF56801">
    <property type="entry name" value="Acetyl-CoA synthetase-like"/>
    <property type="match status" value="1"/>
</dbReference>
<dbReference type="PANTHER" id="PTHR43107:SF6">
    <property type="entry name" value="ACYL-COA SYNTHETASE FAMILY PROTEIN (CEFD1), PUTATIVE (AFU_ORTHOLOGUE AFUA_6G03630)-RELATED"/>
    <property type="match status" value="1"/>
</dbReference>
<dbReference type="PANTHER" id="PTHR43107">
    <property type="entry name" value="LONG-CHAIN FATTY ACID TRANSPORT PROTEIN"/>
    <property type="match status" value="1"/>
</dbReference>
<dbReference type="Pfam" id="PF00501">
    <property type="entry name" value="AMP-binding"/>
    <property type="match status" value="1"/>
</dbReference>
<evidence type="ECO:0000256" key="1">
    <source>
        <dbReference type="ARBA" id="ARBA00006432"/>
    </source>
</evidence>
<comment type="similarity">
    <text evidence="1">Belongs to the ATP-dependent AMP-binding enzyme family.</text>
</comment>
<dbReference type="InterPro" id="IPR042099">
    <property type="entry name" value="ANL_N_sf"/>
</dbReference>
<evidence type="ECO:0000256" key="4">
    <source>
        <dbReference type="SAM" id="Phobius"/>
    </source>
</evidence>
<evidence type="ECO:0000259" key="5">
    <source>
        <dbReference type="Pfam" id="PF00501"/>
    </source>
</evidence>
<evidence type="ECO:0000259" key="6">
    <source>
        <dbReference type="Pfam" id="PF13193"/>
    </source>
</evidence>
<dbReference type="EMBL" id="JAVDPF010000001">
    <property type="protein sequence ID" value="KAL1886831.1"/>
    <property type="molecule type" value="Genomic_DNA"/>
</dbReference>
<evidence type="ECO:0000256" key="2">
    <source>
        <dbReference type="ARBA" id="ARBA00022598"/>
    </source>
</evidence>
<dbReference type="InterPro" id="IPR025110">
    <property type="entry name" value="AMP-bd_C"/>
</dbReference>
<reference evidence="7 8" key="1">
    <citation type="journal article" date="2024" name="IMA Fungus">
        <title>IMA Genome - F19 : A genome assembly and annotation guide to empower mycologists, including annotated draft genome sequences of Ceratocystis pirilliformis, Diaporthe australafricana, Fusarium ophioides, Paecilomyces lecythidis, and Sporothrix stenoceras.</title>
        <authorList>
            <person name="Aylward J."/>
            <person name="Wilson A.M."/>
            <person name="Visagie C.M."/>
            <person name="Spraker J."/>
            <person name="Barnes I."/>
            <person name="Buitendag C."/>
            <person name="Ceriani C."/>
            <person name="Del Mar Angel L."/>
            <person name="du Plessis D."/>
            <person name="Fuchs T."/>
            <person name="Gasser K."/>
            <person name="Kramer D."/>
            <person name="Li W."/>
            <person name="Munsamy K."/>
            <person name="Piso A."/>
            <person name="Price J.L."/>
            <person name="Sonnekus B."/>
            <person name="Thomas C."/>
            <person name="van der Nest A."/>
            <person name="van Dijk A."/>
            <person name="van Heerden A."/>
            <person name="van Vuuren N."/>
            <person name="Yilmaz N."/>
            <person name="Duong T.A."/>
            <person name="van der Merwe N.A."/>
            <person name="Wingfield M.J."/>
            <person name="Wingfield B.D."/>
        </authorList>
    </citation>
    <scope>NUCLEOTIDE SEQUENCE [LARGE SCALE GENOMIC DNA]</scope>
    <source>
        <strain evidence="7 8">CMW 18167</strain>
    </source>
</reference>
<dbReference type="InterPro" id="IPR000873">
    <property type="entry name" value="AMP-dep_synth/lig_dom"/>
</dbReference>
<organism evidence="7 8">
    <name type="scientific">Paecilomyces lecythidis</name>
    <dbReference type="NCBI Taxonomy" id="3004212"/>
    <lineage>
        <taxon>Eukaryota</taxon>
        <taxon>Fungi</taxon>
        <taxon>Dikarya</taxon>
        <taxon>Ascomycota</taxon>
        <taxon>Pezizomycotina</taxon>
        <taxon>Eurotiomycetes</taxon>
        <taxon>Eurotiomycetidae</taxon>
        <taxon>Eurotiales</taxon>
        <taxon>Thermoascaceae</taxon>
        <taxon>Paecilomyces</taxon>
    </lineage>
</organism>
<evidence type="ECO:0000313" key="8">
    <source>
        <dbReference type="Proteomes" id="UP001583193"/>
    </source>
</evidence>
<dbReference type="Pfam" id="PF13193">
    <property type="entry name" value="AMP-binding_C"/>
    <property type="match status" value="1"/>
</dbReference>
<dbReference type="Gene3D" id="3.40.50.12780">
    <property type="entry name" value="N-terminal domain of ligase-like"/>
    <property type="match status" value="1"/>
</dbReference>
<feature type="domain" description="AMP-dependent synthetase/ligase" evidence="5">
    <location>
        <begin position="58"/>
        <end position="441"/>
    </location>
</feature>
<keyword evidence="2" id="KW-0436">Ligase</keyword>
<feature type="transmembrane region" description="Helical" evidence="4">
    <location>
        <begin position="263"/>
        <end position="284"/>
    </location>
</feature>
<comment type="caution">
    <text evidence="7">The sequence shown here is derived from an EMBL/GenBank/DDBJ whole genome shotgun (WGS) entry which is preliminary data.</text>
</comment>
<dbReference type="InterPro" id="IPR020845">
    <property type="entry name" value="AMP-binding_CS"/>
</dbReference>
<keyword evidence="4" id="KW-1133">Transmembrane helix</keyword>
<accession>A0ABR3YEW5</accession>
<evidence type="ECO:0000313" key="7">
    <source>
        <dbReference type="EMBL" id="KAL1886831.1"/>
    </source>
</evidence>
<name>A0ABR3YEW5_9EURO</name>
<dbReference type="InterPro" id="IPR045851">
    <property type="entry name" value="AMP-bd_C_sf"/>
</dbReference>
<dbReference type="Gene3D" id="3.30.300.30">
    <property type="match status" value="1"/>
</dbReference>
<keyword evidence="4" id="KW-0812">Transmembrane</keyword>
<dbReference type="PROSITE" id="PS00455">
    <property type="entry name" value="AMP_BINDING"/>
    <property type="match status" value="1"/>
</dbReference>
<feature type="region of interest" description="Disordered" evidence="3">
    <location>
        <begin position="573"/>
        <end position="593"/>
    </location>
</feature>
<keyword evidence="4" id="KW-0472">Membrane</keyword>
<evidence type="ECO:0000256" key="3">
    <source>
        <dbReference type="SAM" id="MobiDB-lite"/>
    </source>
</evidence>